<organism evidence="2 3">
    <name type="scientific">Molorchus minor</name>
    <dbReference type="NCBI Taxonomy" id="1323400"/>
    <lineage>
        <taxon>Eukaryota</taxon>
        <taxon>Metazoa</taxon>
        <taxon>Ecdysozoa</taxon>
        <taxon>Arthropoda</taxon>
        <taxon>Hexapoda</taxon>
        <taxon>Insecta</taxon>
        <taxon>Pterygota</taxon>
        <taxon>Neoptera</taxon>
        <taxon>Endopterygota</taxon>
        <taxon>Coleoptera</taxon>
        <taxon>Polyphaga</taxon>
        <taxon>Cucujiformia</taxon>
        <taxon>Chrysomeloidea</taxon>
        <taxon>Cerambycidae</taxon>
        <taxon>Lamiinae</taxon>
        <taxon>Monochamini</taxon>
        <taxon>Molorchus</taxon>
    </lineage>
</organism>
<dbReference type="InterPro" id="IPR027267">
    <property type="entry name" value="AH/BAR_dom_sf"/>
</dbReference>
<gene>
    <name evidence="2" type="ORF">NQ317_015279</name>
</gene>
<proteinExistence type="predicted"/>
<keyword evidence="3" id="KW-1185">Reference proteome</keyword>
<accession>A0ABQ9IZI3</accession>
<dbReference type="Pfam" id="PF00611">
    <property type="entry name" value="FCH"/>
    <property type="match status" value="1"/>
</dbReference>
<sequence>MTNAKRDLSDNNAQTAFPLPITYQNKDVAWQFGFLAHRARAAASQPAVGSSIINSRGVGSSGSGGVRVVNESSCPFSEKMQPPPRKINKLLLRNQHECDLLEDIRTFIIKRSAIEKSYSEALLKISSAYLNKKIPNIPDIKLDGGEEKWNMWNVWRTVLEENEKLARARLAAVEVFQQQIADDAKILRAHKLQTAKKVCGPAGDRAKGTPNLCTGC</sequence>
<dbReference type="PANTHER" id="PTHR15735:SF21">
    <property type="entry name" value="PROTEIN NERVOUS WRECK"/>
    <property type="match status" value="1"/>
</dbReference>
<dbReference type="SMART" id="SM00055">
    <property type="entry name" value="FCH"/>
    <property type="match status" value="1"/>
</dbReference>
<dbReference type="PANTHER" id="PTHR15735">
    <property type="entry name" value="FCH AND DOUBLE SH3 DOMAINS PROTEIN"/>
    <property type="match status" value="1"/>
</dbReference>
<dbReference type="Proteomes" id="UP001162164">
    <property type="component" value="Unassembled WGS sequence"/>
</dbReference>
<dbReference type="Gene3D" id="1.20.1270.60">
    <property type="entry name" value="Arfaptin homology (AH) domain/BAR domain"/>
    <property type="match status" value="1"/>
</dbReference>
<comment type="caution">
    <text evidence="2">The sequence shown here is derived from an EMBL/GenBank/DDBJ whole genome shotgun (WGS) entry which is preliminary data.</text>
</comment>
<evidence type="ECO:0000259" key="1">
    <source>
        <dbReference type="SMART" id="SM00055"/>
    </source>
</evidence>
<dbReference type="InterPro" id="IPR001060">
    <property type="entry name" value="FCH_dom"/>
</dbReference>
<dbReference type="SUPFAM" id="SSF103657">
    <property type="entry name" value="BAR/IMD domain-like"/>
    <property type="match status" value="1"/>
</dbReference>
<reference evidence="2" key="1">
    <citation type="journal article" date="2023" name="Insect Mol. Biol.">
        <title>Genome sequencing provides insights into the evolution of gene families encoding plant cell wall-degrading enzymes in longhorned beetles.</title>
        <authorList>
            <person name="Shin N.R."/>
            <person name="Okamura Y."/>
            <person name="Kirsch R."/>
            <person name="Pauchet Y."/>
        </authorList>
    </citation>
    <scope>NUCLEOTIDE SEQUENCE</scope>
    <source>
        <strain evidence="2">MMC_N1</strain>
    </source>
</reference>
<dbReference type="EMBL" id="JAPWTJ010001797">
    <property type="protein sequence ID" value="KAJ8969464.1"/>
    <property type="molecule type" value="Genomic_DNA"/>
</dbReference>
<evidence type="ECO:0000313" key="2">
    <source>
        <dbReference type="EMBL" id="KAJ8969464.1"/>
    </source>
</evidence>
<name>A0ABQ9IZI3_9CUCU</name>
<feature type="domain" description="FCH" evidence="1">
    <location>
        <begin position="79"/>
        <end position="176"/>
    </location>
</feature>
<evidence type="ECO:0000313" key="3">
    <source>
        <dbReference type="Proteomes" id="UP001162164"/>
    </source>
</evidence>
<protein>
    <recommendedName>
        <fullName evidence="1">FCH domain-containing protein</fullName>
    </recommendedName>
</protein>